<evidence type="ECO:0000313" key="3">
    <source>
        <dbReference type="EMBL" id="OOQ57513.1"/>
    </source>
</evidence>
<dbReference type="PANTHER" id="PTHR43433:SF5">
    <property type="entry name" value="AB HYDROLASE-1 DOMAIN-CONTAINING PROTEIN"/>
    <property type="match status" value="1"/>
</dbReference>
<feature type="chain" id="PRO_5010557765" evidence="1">
    <location>
        <begin position="22"/>
        <end position="291"/>
    </location>
</feature>
<dbReference type="EMBL" id="MBTF01000036">
    <property type="protein sequence ID" value="OOQ57513.1"/>
    <property type="molecule type" value="Genomic_DNA"/>
</dbReference>
<name>A0A1S9P965_9SPHI</name>
<comment type="caution">
    <text evidence="3">The sequence shown here is derived from an EMBL/GenBank/DDBJ whole genome shotgun (WGS) entry which is preliminary data.</text>
</comment>
<proteinExistence type="predicted"/>
<evidence type="ECO:0000259" key="2">
    <source>
        <dbReference type="Pfam" id="PF00561"/>
    </source>
</evidence>
<dbReference type="AlphaFoldDB" id="A0A1S9P965"/>
<reference evidence="3 4" key="1">
    <citation type="submission" date="2016-07" db="EMBL/GenBank/DDBJ databases">
        <title>Genomic analysis of zinc-resistant bacterium Mucilaginibacter pedocola TBZ30.</title>
        <authorList>
            <person name="Huang J."/>
            <person name="Tang J."/>
        </authorList>
    </citation>
    <scope>NUCLEOTIDE SEQUENCE [LARGE SCALE GENOMIC DNA]</scope>
    <source>
        <strain evidence="3 4">TBZ30</strain>
    </source>
</reference>
<dbReference type="GO" id="GO:0004806">
    <property type="term" value="F:triacylglycerol lipase activity"/>
    <property type="evidence" value="ECO:0007669"/>
    <property type="project" value="TreeGrafter"/>
</dbReference>
<evidence type="ECO:0000313" key="4">
    <source>
        <dbReference type="Proteomes" id="UP000189739"/>
    </source>
</evidence>
<dbReference type="InterPro" id="IPR000073">
    <property type="entry name" value="AB_hydrolase_1"/>
</dbReference>
<keyword evidence="4" id="KW-1185">Reference proteome</keyword>
<dbReference type="OrthoDB" id="2247630at2"/>
<evidence type="ECO:0000256" key="1">
    <source>
        <dbReference type="SAM" id="SignalP"/>
    </source>
</evidence>
<protein>
    <submittedName>
        <fullName evidence="3">Alpha/beta hydrolase</fullName>
    </submittedName>
</protein>
<sequence>MKPFKAILAVLLALTFFNANAQQKDTLLKKNTIYGNNKAVGKYADIRGFKMYYEVYGKGEPLLIIHGNGGSIGDFRYQIPYFAKNYMVILADSRKQGKSTDATDSLSYEMMADDLNGLLDNLKVKSANVIGWSDGGIEGLLLAMRNPDKVKKLAVTGANLWPDTTAVDNYVADFVMKQNIVGADSVKKMKNPSVEIKNQLKLLHLLSYEPHITREALHKISCPTLVIGGDHDVIKAEHTLAIAKSIPQSYLWILPNSGHSTPIFYRDMFNQVIGDFLSKPYRKIEGWKVLE</sequence>
<dbReference type="RefSeq" id="WP_078350812.1">
    <property type="nucleotide sequence ID" value="NZ_MBTF01000036.1"/>
</dbReference>
<feature type="signal peptide" evidence="1">
    <location>
        <begin position="1"/>
        <end position="21"/>
    </location>
</feature>
<keyword evidence="1" id="KW-0732">Signal</keyword>
<organism evidence="3 4">
    <name type="scientific">Mucilaginibacter pedocola</name>
    <dbReference type="NCBI Taxonomy" id="1792845"/>
    <lineage>
        <taxon>Bacteria</taxon>
        <taxon>Pseudomonadati</taxon>
        <taxon>Bacteroidota</taxon>
        <taxon>Sphingobacteriia</taxon>
        <taxon>Sphingobacteriales</taxon>
        <taxon>Sphingobacteriaceae</taxon>
        <taxon>Mucilaginibacter</taxon>
    </lineage>
</organism>
<dbReference type="PANTHER" id="PTHR43433">
    <property type="entry name" value="HYDROLASE, ALPHA/BETA FOLD FAMILY PROTEIN"/>
    <property type="match status" value="1"/>
</dbReference>
<dbReference type="Gene3D" id="3.40.50.1820">
    <property type="entry name" value="alpha/beta hydrolase"/>
    <property type="match status" value="1"/>
</dbReference>
<dbReference type="Pfam" id="PF00561">
    <property type="entry name" value="Abhydrolase_1"/>
    <property type="match status" value="1"/>
</dbReference>
<dbReference type="SUPFAM" id="SSF53474">
    <property type="entry name" value="alpha/beta-Hydrolases"/>
    <property type="match status" value="1"/>
</dbReference>
<gene>
    <name evidence="3" type="ORF">BC343_15170</name>
</gene>
<accession>A0A1S9P965</accession>
<feature type="domain" description="AB hydrolase-1" evidence="2">
    <location>
        <begin position="61"/>
        <end position="172"/>
    </location>
</feature>
<dbReference type="InterPro" id="IPR029058">
    <property type="entry name" value="AB_hydrolase_fold"/>
</dbReference>
<dbReference type="Proteomes" id="UP000189739">
    <property type="component" value="Unassembled WGS sequence"/>
</dbReference>
<dbReference type="InterPro" id="IPR050471">
    <property type="entry name" value="AB_hydrolase"/>
</dbReference>
<dbReference type="GO" id="GO:0046503">
    <property type="term" value="P:glycerolipid catabolic process"/>
    <property type="evidence" value="ECO:0007669"/>
    <property type="project" value="TreeGrafter"/>
</dbReference>
<keyword evidence="3" id="KW-0378">Hydrolase</keyword>
<dbReference type="STRING" id="1792845.BC343_15170"/>